<keyword evidence="8" id="KW-0233">DNA recombination</keyword>
<evidence type="ECO:0000256" key="3">
    <source>
        <dbReference type="ARBA" id="ARBA00022454"/>
    </source>
</evidence>
<proteinExistence type="predicted"/>
<feature type="region of interest" description="Disordered" evidence="11">
    <location>
        <begin position="1"/>
        <end position="31"/>
    </location>
</feature>
<evidence type="ECO:0000256" key="6">
    <source>
        <dbReference type="ARBA" id="ARBA00022840"/>
    </source>
</evidence>
<evidence type="ECO:0000256" key="9">
    <source>
        <dbReference type="ARBA" id="ARBA00023204"/>
    </source>
</evidence>
<evidence type="ECO:0000313" key="12">
    <source>
        <dbReference type="Ensembl" id="ENSBMSP00010020327.1"/>
    </source>
</evidence>
<keyword evidence="4" id="KW-0547">Nucleotide-binding</keyword>
<dbReference type="GO" id="GO:0005524">
    <property type="term" value="F:ATP binding"/>
    <property type="evidence" value="ECO:0007669"/>
    <property type="project" value="UniProtKB-KW"/>
</dbReference>
<sequence length="107" mass="11761">MAKRKEGNFFSPGNAKRPRQEELDDFDKDGDEDECTVSFTNGTSTLTAADVGIIESIQLRNFMCHSMLGPFKFGSNVNFVVGNNGISGEAVKALEYRGDMVKICETN</sequence>
<keyword evidence="6" id="KW-0067">ATP-binding</keyword>
<dbReference type="GO" id="GO:0005634">
    <property type="term" value="C:nucleus"/>
    <property type="evidence" value="ECO:0007669"/>
    <property type="project" value="UniProtKB-SubCell"/>
</dbReference>
<accession>A0A8C0DIT9</accession>
<gene>
    <name evidence="12" type="primary">SMC6</name>
</gene>
<organism evidence="12">
    <name type="scientific">Balaenoptera musculus</name>
    <name type="common">Blue whale</name>
    <dbReference type="NCBI Taxonomy" id="9771"/>
    <lineage>
        <taxon>Eukaryota</taxon>
        <taxon>Metazoa</taxon>
        <taxon>Chordata</taxon>
        <taxon>Craniata</taxon>
        <taxon>Vertebrata</taxon>
        <taxon>Euteleostomi</taxon>
        <taxon>Mammalia</taxon>
        <taxon>Eutheria</taxon>
        <taxon>Laurasiatheria</taxon>
        <taxon>Artiodactyla</taxon>
        <taxon>Whippomorpha</taxon>
        <taxon>Cetacea</taxon>
        <taxon>Mysticeti</taxon>
        <taxon>Balaenopteridae</taxon>
        <taxon>Balaenoptera</taxon>
    </lineage>
</organism>
<reference evidence="12" key="1">
    <citation type="submission" date="2023-09" db="UniProtKB">
        <authorList>
            <consortium name="Ensembl"/>
        </authorList>
    </citation>
    <scope>IDENTIFICATION</scope>
</reference>
<evidence type="ECO:0000256" key="8">
    <source>
        <dbReference type="ARBA" id="ARBA00023172"/>
    </source>
</evidence>
<dbReference type="PANTHER" id="PTHR19306">
    <property type="entry name" value="STRUCTURAL MAINTENANCE OF CHROMOSOMES 5,6 SMC5, SMC6"/>
    <property type="match status" value="1"/>
</dbReference>
<evidence type="ECO:0000256" key="5">
    <source>
        <dbReference type="ARBA" id="ARBA00022763"/>
    </source>
</evidence>
<evidence type="ECO:0000256" key="4">
    <source>
        <dbReference type="ARBA" id="ARBA00022741"/>
    </source>
</evidence>
<keyword evidence="9" id="KW-0234">DNA repair</keyword>
<dbReference type="GO" id="GO:0003684">
    <property type="term" value="F:damaged DNA binding"/>
    <property type="evidence" value="ECO:0007669"/>
    <property type="project" value="TreeGrafter"/>
</dbReference>
<keyword evidence="7" id="KW-0175">Coiled coil</keyword>
<dbReference type="GO" id="GO:0003697">
    <property type="term" value="F:single-stranded DNA binding"/>
    <property type="evidence" value="ECO:0007669"/>
    <property type="project" value="TreeGrafter"/>
</dbReference>
<evidence type="ECO:0000256" key="11">
    <source>
        <dbReference type="SAM" id="MobiDB-lite"/>
    </source>
</evidence>
<dbReference type="GO" id="GO:0035861">
    <property type="term" value="C:site of double-strand break"/>
    <property type="evidence" value="ECO:0007669"/>
    <property type="project" value="TreeGrafter"/>
</dbReference>
<comment type="subcellular location">
    <subcellularLocation>
        <location evidence="2">Chromosome</location>
    </subcellularLocation>
    <subcellularLocation>
        <location evidence="1">Nucleus</location>
    </subcellularLocation>
</comment>
<keyword evidence="5" id="KW-0227">DNA damage</keyword>
<evidence type="ECO:0000256" key="10">
    <source>
        <dbReference type="ARBA" id="ARBA00023242"/>
    </source>
</evidence>
<dbReference type="GeneTree" id="ENSGT00550000074816"/>
<dbReference type="PANTHER" id="PTHR19306:SF6">
    <property type="entry name" value="STRUCTURAL MAINTENANCE OF CHROMOSOMES PROTEIN 6"/>
    <property type="match status" value="1"/>
</dbReference>
<evidence type="ECO:0000256" key="1">
    <source>
        <dbReference type="ARBA" id="ARBA00004123"/>
    </source>
</evidence>
<dbReference type="Ensembl" id="ENSBMST00010022439.1">
    <property type="protein sequence ID" value="ENSBMSP00010020327.1"/>
    <property type="gene ID" value="ENSBMSG00010014555.1"/>
</dbReference>
<dbReference type="AlphaFoldDB" id="A0A8C0DIT9"/>
<evidence type="ECO:0000256" key="7">
    <source>
        <dbReference type="ARBA" id="ARBA00023054"/>
    </source>
</evidence>
<keyword evidence="3" id="KW-0158">Chromosome</keyword>
<dbReference type="GO" id="GO:0030915">
    <property type="term" value="C:Smc5-Smc6 complex"/>
    <property type="evidence" value="ECO:0007669"/>
    <property type="project" value="TreeGrafter"/>
</dbReference>
<name>A0A8C0DIT9_BALMU</name>
<protein>
    <submittedName>
        <fullName evidence="12">Structural maintenance of chromosomes 6</fullName>
    </submittedName>
</protein>
<feature type="compositionally biased region" description="Acidic residues" evidence="11">
    <location>
        <begin position="22"/>
        <end position="31"/>
    </location>
</feature>
<dbReference type="GO" id="GO:0000724">
    <property type="term" value="P:double-strand break repair via homologous recombination"/>
    <property type="evidence" value="ECO:0007669"/>
    <property type="project" value="TreeGrafter"/>
</dbReference>
<evidence type="ECO:0000256" key="2">
    <source>
        <dbReference type="ARBA" id="ARBA00004286"/>
    </source>
</evidence>
<keyword evidence="10" id="KW-0539">Nucleus</keyword>